<dbReference type="InterPro" id="IPR010982">
    <property type="entry name" value="Lambda_DNA-bd_dom_sf"/>
</dbReference>
<dbReference type="Pfam" id="PF01381">
    <property type="entry name" value="HTH_3"/>
    <property type="match status" value="1"/>
</dbReference>
<dbReference type="OrthoDB" id="9799384at2"/>
<evidence type="ECO:0000256" key="1">
    <source>
        <dbReference type="ARBA" id="ARBA00023015"/>
    </source>
</evidence>
<dbReference type="Gene3D" id="1.10.260.40">
    <property type="entry name" value="lambda repressor-like DNA-binding domains"/>
    <property type="match status" value="1"/>
</dbReference>
<dbReference type="Proteomes" id="UP000070250">
    <property type="component" value="Chromosome"/>
</dbReference>
<dbReference type="STRING" id="465721.ACG33_02380"/>
<dbReference type="CDD" id="cd00093">
    <property type="entry name" value="HTH_XRE"/>
    <property type="match status" value="1"/>
</dbReference>
<keyword evidence="2" id="KW-0238">DNA-binding</keyword>
<dbReference type="AlphaFoldDB" id="A0A127F6G1"/>
<keyword evidence="6" id="KW-1185">Reference proteome</keyword>
<evidence type="ECO:0000259" key="4">
    <source>
        <dbReference type="PROSITE" id="PS50943"/>
    </source>
</evidence>
<dbReference type="InterPro" id="IPR001387">
    <property type="entry name" value="Cro/C1-type_HTH"/>
</dbReference>
<dbReference type="PANTHER" id="PTHR36511:SF4">
    <property type="entry name" value="ANTITOXIN MQSA"/>
    <property type="match status" value="1"/>
</dbReference>
<name>A0A127F6G1_STEDE</name>
<keyword evidence="3" id="KW-0804">Transcription</keyword>
<dbReference type="SMART" id="SM00530">
    <property type="entry name" value="HTH_XRE"/>
    <property type="match status" value="1"/>
</dbReference>
<accession>A0A127F6G1</accession>
<evidence type="ECO:0000313" key="5">
    <source>
        <dbReference type="EMBL" id="AMN45977.1"/>
    </source>
</evidence>
<evidence type="ECO:0000313" key="6">
    <source>
        <dbReference type="Proteomes" id="UP000070250"/>
    </source>
</evidence>
<dbReference type="RefSeq" id="WP_066918388.1">
    <property type="nucleotide sequence ID" value="NZ_CP011971.1"/>
</dbReference>
<dbReference type="GO" id="GO:0003677">
    <property type="term" value="F:DNA binding"/>
    <property type="evidence" value="ECO:0007669"/>
    <property type="project" value="UniProtKB-KW"/>
</dbReference>
<proteinExistence type="predicted"/>
<dbReference type="NCBIfam" id="NF041265">
    <property type="entry name" value="NadS"/>
    <property type="match status" value="1"/>
</dbReference>
<dbReference type="KEGG" id="sdf:ACG33_02380"/>
<evidence type="ECO:0000256" key="3">
    <source>
        <dbReference type="ARBA" id="ARBA00023163"/>
    </source>
</evidence>
<gene>
    <name evidence="5" type="ORF">ACG33_02380</name>
</gene>
<sequence length="99" mass="11074">MDPKLFAELTKSIKQAGAIARGERKPSRRFEFTPSRIQAVREKTELSQAQFARLLGVSIKTLQNWEQARRAPTGPAKALLRIMEKEPSAALRALRSEAA</sequence>
<evidence type="ECO:0000256" key="2">
    <source>
        <dbReference type="ARBA" id="ARBA00023125"/>
    </source>
</evidence>
<organism evidence="5 6">
    <name type="scientific">Steroidobacter denitrificans</name>
    <dbReference type="NCBI Taxonomy" id="465721"/>
    <lineage>
        <taxon>Bacteria</taxon>
        <taxon>Pseudomonadati</taxon>
        <taxon>Pseudomonadota</taxon>
        <taxon>Gammaproteobacteria</taxon>
        <taxon>Steroidobacterales</taxon>
        <taxon>Steroidobacteraceae</taxon>
        <taxon>Steroidobacter</taxon>
    </lineage>
</organism>
<dbReference type="InterPro" id="IPR052359">
    <property type="entry name" value="HTH-type_reg/antitoxin"/>
</dbReference>
<dbReference type="PANTHER" id="PTHR36511">
    <property type="entry name" value="MERR FAMILY BACTERIAL REGULATORY PROTEIN"/>
    <property type="match status" value="1"/>
</dbReference>
<dbReference type="InterPro" id="IPR047761">
    <property type="entry name" value="NadS-like"/>
</dbReference>
<protein>
    <submittedName>
        <fullName evidence="5">Cro/Cl family transcriptional regulator</fullName>
    </submittedName>
</protein>
<dbReference type="SUPFAM" id="SSF47413">
    <property type="entry name" value="lambda repressor-like DNA-binding domains"/>
    <property type="match status" value="1"/>
</dbReference>
<keyword evidence="1" id="KW-0805">Transcription regulation</keyword>
<dbReference type="PROSITE" id="PS50943">
    <property type="entry name" value="HTH_CROC1"/>
    <property type="match status" value="1"/>
</dbReference>
<dbReference type="EMBL" id="CP011971">
    <property type="protein sequence ID" value="AMN45977.1"/>
    <property type="molecule type" value="Genomic_DNA"/>
</dbReference>
<reference evidence="5 6" key="1">
    <citation type="submission" date="2015-06" db="EMBL/GenBank/DDBJ databases">
        <title>A Comprehensive Approach to Explore the Metabolic and Phylogenetic Diversity of Bacterial Steroid Degradation in the Environment: Testosterone as an Example.</title>
        <authorList>
            <person name="Yang F.-C."/>
            <person name="Chen Y.-L."/>
            <person name="Yu C.-P."/>
            <person name="Tang S.-L."/>
            <person name="Wang P.-H."/>
            <person name="Ismail W."/>
            <person name="Wang C.-H."/>
            <person name="Yang C.-Y."/>
            <person name="Chiang Y.-R."/>
        </authorList>
    </citation>
    <scope>NUCLEOTIDE SEQUENCE [LARGE SCALE GENOMIC DNA]</scope>
    <source>
        <strain evidence="5 6">DSM 18526</strain>
    </source>
</reference>
<feature type="domain" description="HTH cro/C1-type" evidence="4">
    <location>
        <begin position="37"/>
        <end position="91"/>
    </location>
</feature>